<sequence>MIYASKADIEALYGPDFLTDILPGEMTEPADIDAAVANALSAASEEIDEYLSARYRLPLKSAPSNLRRPAIDIAVYVLANRHSSLTEDIRQRYEDATARLKRIADGKSGLGTSEPRIDGGGSTTATGSGADFTAEPRRFTRDTMR</sequence>
<proteinExistence type="predicted"/>
<reference evidence="2 3" key="1">
    <citation type="submission" date="2017-07" db="EMBL/GenBank/DDBJ databases">
        <title>Draft Genome Sequences of Select Purple Nonsulfur Bacteria.</title>
        <authorList>
            <person name="Lasarre B."/>
            <person name="Mckinlay J.B."/>
        </authorList>
    </citation>
    <scope>NUCLEOTIDE SEQUENCE [LARGE SCALE GENOMIC DNA]</scope>
    <source>
        <strain evidence="2 3">DSM 11290</strain>
    </source>
</reference>
<dbReference type="EMBL" id="NPEV01000028">
    <property type="protein sequence ID" value="RAI26635.1"/>
    <property type="molecule type" value="Genomic_DNA"/>
</dbReference>
<feature type="region of interest" description="Disordered" evidence="1">
    <location>
        <begin position="106"/>
        <end position="145"/>
    </location>
</feature>
<dbReference type="InterPro" id="IPR009752">
    <property type="entry name" value="Phage_Mu_GpJ"/>
</dbReference>
<evidence type="ECO:0000313" key="3">
    <source>
        <dbReference type="Proteomes" id="UP000249299"/>
    </source>
</evidence>
<evidence type="ECO:0000313" key="2">
    <source>
        <dbReference type="EMBL" id="RAI26635.1"/>
    </source>
</evidence>
<accession>A0A327JL63</accession>
<evidence type="ECO:0008006" key="4">
    <source>
        <dbReference type="Google" id="ProtNLM"/>
    </source>
</evidence>
<dbReference type="OrthoDB" id="9812088at2"/>
<dbReference type="AlphaFoldDB" id="A0A327JL63"/>
<gene>
    <name evidence="2" type="ORF">CH339_13540</name>
</gene>
<keyword evidence="3" id="KW-1185">Reference proteome</keyword>
<protein>
    <recommendedName>
        <fullName evidence="4">DUF1320 domain-containing protein</fullName>
    </recommendedName>
</protein>
<dbReference type="Pfam" id="PF07030">
    <property type="entry name" value="Phage_Mu_Gp36"/>
    <property type="match status" value="1"/>
</dbReference>
<name>A0A327JL63_9HYPH</name>
<evidence type="ECO:0000256" key="1">
    <source>
        <dbReference type="SAM" id="MobiDB-lite"/>
    </source>
</evidence>
<dbReference type="Proteomes" id="UP000249299">
    <property type="component" value="Unassembled WGS sequence"/>
</dbReference>
<organism evidence="2 3">
    <name type="scientific">Rhodobium orientis</name>
    <dbReference type="NCBI Taxonomy" id="34017"/>
    <lineage>
        <taxon>Bacteria</taxon>
        <taxon>Pseudomonadati</taxon>
        <taxon>Pseudomonadota</taxon>
        <taxon>Alphaproteobacteria</taxon>
        <taxon>Hyphomicrobiales</taxon>
        <taxon>Rhodobiaceae</taxon>
        <taxon>Rhodobium</taxon>
    </lineage>
</organism>
<comment type="caution">
    <text evidence="2">The sequence shown here is derived from an EMBL/GenBank/DDBJ whole genome shotgun (WGS) entry which is preliminary data.</text>
</comment>
<feature type="compositionally biased region" description="Basic and acidic residues" evidence="1">
    <location>
        <begin position="134"/>
        <end position="145"/>
    </location>
</feature>